<feature type="transmembrane region" description="Helical" evidence="9">
    <location>
        <begin position="66"/>
        <end position="84"/>
    </location>
</feature>
<dbReference type="AlphaFoldDB" id="C1D065"/>
<comment type="catalytic activity">
    <reaction evidence="8">
        <text>fluoride(in) = fluoride(out)</text>
        <dbReference type="Rhea" id="RHEA:76159"/>
        <dbReference type="ChEBI" id="CHEBI:17051"/>
    </reaction>
    <physiologicalReaction direction="left-to-right" evidence="8">
        <dbReference type="Rhea" id="RHEA:76160"/>
    </physiologicalReaction>
</comment>
<keyword evidence="5 9" id="KW-0472">Membrane</keyword>
<protein>
    <recommendedName>
        <fullName evidence="9">Fluoride-specific ion channel FluC</fullName>
    </recommendedName>
</protein>
<sequence>MGMWLWVMLGGALGAAARYGVMLGLAPLVRSGFPVPTLLINVVGSFLLGLTVALVGRGVWPEAARLAFGTGFLGAFTTFSTFSVELDSLTARGLGALALLYVILSVSLGVLAAVAGRLLGDRLGGAP</sequence>
<dbReference type="GO" id="GO:0140114">
    <property type="term" value="P:cellular detoxification of fluoride"/>
    <property type="evidence" value="ECO:0007669"/>
    <property type="project" value="UniProtKB-UniRule"/>
</dbReference>
<feature type="binding site" evidence="9">
    <location>
        <position position="77"/>
    </location>
    <ligand>
        <name>Na(+)</name>
        <dbReference type="ChEBI" id="CHEBI:29101"/>
        <note>structural</note>
    </ligand>
</feature>
<comment type="similarity">
    <text evidence="7 9">Belongs to the fluoride channel Fluc/FEX (TC 1.A.43) family.</text>
</comment>
<dbReference type="eggNOG" id="COG0239">
    <property type="taxonomic scope" value="Bacteria"/>
</dbReference>
<keyword evidence="9" id="KW-0915">Sodium</keyword>
<keyword evidence="9" id="KW-0479">Metal-binding</keyword>
<comment type="subcellular location">
    <subcellularLocation>
        <location evidence="1 9">Cell membrane</location>
        <topology evidence="1 9">Multi-pass membrane protein</topology>
    </subcellularLocation>
</comment>
<dbReference type="EMBL" id="CP001114">
    <property type="protein sequence ID" value="ACO47334.2"/>
    <property type="molecule type" value="Genomic_DNA"/>
</dbReference>
<keyword evidence="9" id="KW-0813">Transport</keyword>
<dbReference type="PaxDb" id="546414-Deide_22990"/>
<name>C1D065_DEIDV</name>
<evidence type="ECO:0000256" key="6">
    <source>
        <dbReference type="ARBA" id="ARBA00023303"/>
    </source>
</evidence>
<feature type="binding site" evidence="9">
    <location>
        <position position="74"/>
    </location>
    <ligand>
        <name>Na(+)</name>
        <dbReference type="ChEBI" id="CHEBI:29101"/>
        <note>structural</note>
    </ligand>
</feature>
<accession>C1D065</accession>
<dbReference type="KEGG" id="ddr:Deide_22990"/>
<proteinExistence type="inferred from homology"/>
<evidence type="ECO:0000256" key="1">
    <source>
        <dbReference type="ARBA" id="ARBA00004651"/>
    </source>
</evidence>
<reference evidence="10 11" key="1">
    <citation type="journal article" date="2009" name="PLoS Genet.">
        <title>Alliance of proteomics and genomics to unravel the specificities of Sahara bacterium Deinococcus deserti.</title>
        <authorList>
            <person name="de Groot A."/>
            <person name="Dulermo R."/>
            <person name="Ortet P."/>
            <person name="Blanchard L."/>
            <person name="Guerin P."/>
            <person name="Fernandez B."/>
            <person name="Vacherie B."/>
            <person name="Dossat C."/>
            <person name="Jolivet E."/>
            <person name="Siguier P."/>
            <person name="Chandler M."/>
            <person name="Barakat M."/>
            <person name="Dedieu A."/>
            <person name="Barbe V."/>
            <person name="Heulin T."/>
            <person name="Sommer S."/>
            <person name="Achouak W."/>
            <person name="Armengaud J."/>
        </authorList>
    </citation>
    <scope>NUCLEOTIDE SEQUENCE [LARGE SCALE GENOMIC DNA]</scope>
    <source>
        <strain evidence="11">DSM 17065 / CIP 109153 / LMG 22923 / VCD115</strain>
    </source>
</reference>
<dbReference type="HAMAP" id="MF_00454">
    <property type="entry name" value="FluC"/>
    <property type="match status" value="1"/>
</dbReference>
<evidence type="ECO:0000313" key="10">
    <source>
        <dbReference type="EMBL" id="ACO47334.2"/>
    </source>
</evidence>
<dbReference type="InterPro" id="IPR003691">
    <property type="entry name" value="FluC"/>
</dbReference>
<evidence type="ECO:0000256" key="4">
    <source>
        <dbReference type="ARBA" id="ARBA00022989"/>
    </source>
</evidence>
<dbReference type="NCBIfam" id="TIGR00494">
    <property type="entry name" value="crcB"/>
    <property type="match status" value="1"/>
</dbReference>
<dbReference type="PANTHER" id="PTHR28259">
    <property type="entry name" value="FLUORIDE EXPORT PROTEIN 1-RELATED"/>
    <property type="match status" value="1"/>
</dbReference>
<dbReference type="GO" id="GO:0046872">
    <property type="term" value="F:metal ion binding"/>
    <property type="evidence" value="ECO:0007669"/>
    <property type="project" value="UniProtKB-KW"/>
</dbReference>
<dbReference type="GO" id="GO:0062054">
    <property type="term" value="F:fluoride channel activity"/>
    <property type="evidence" value="ECO:0007669"/>
    <property type="project" value="UniProtKB-UniRule"/>
</dbReference>
<evidence type="ECO:0000256" key="5">
    <source>
        <dbReference type="ARBA" id="ARBA00023136"/>
    </source>
</evidence>
<keyword evidence="4 9" id="KW-1133">Transmembrane helix</keyword>
<dbReference type="Proteomes" id="UP000002208">
    <property type="component" value="Chromosome"/>
</dbReference>
<comment type="activity regulation">
    <text evidence="9">Na(+) is not transported, but it plays an essential structural role and its presence is essential for fluoride channel function.</text>
</comment>
<evidence type="ECO:0000256" key="2">
    <source>
        <dbReference type="ARBA" id="ARBA00022475"/>
    </source>
</evidence>
<dbReference type="PANTHER" id="PTHR28259:SF1">
    <property type="entry name" value="FLUORIDE EXPORT PROTEIN 1-RELATED"/>
    <property type="match status" value="1"/>
</dbReference>
<keyword evidence="2 9" id="KW-1003">Cell membrane</keyword>
<organism evidence="10 11">
    <name type="scientific">Deinococcus deserti (strain DSM 17065 / CIP 109153 / LMG 22923 / VCD115)</name>
    <dbReference type="NCBI Taxonomy" id="546414"/>
    <lineage>
        <taxon>Bacteria</taxon>
        <taxon>Thermotogati</taxon>
        <taxon>Deinococcota</taxon>
        <taxon>Deinococci</taxon>
        <taxon>Deinococcales</taxon>
        <taxon>Deinococcaceae</taxon>
        <taxon>Deinococcus</taxon>
    </lineage>
</organism>
<dbReference type="HOGENOM" id="CLU_114342_2_3_0"/>
<evidence type="ECO:0000256" key="3">
    <source>
        <dbReference type="ARBA" id="ARBA00022692"/>
    </source>
</evidence>
<feature type="transmembrane region" description="Helical" evidence="9">
    <location>
        <begin position="96"/>
        <end position="119"/>
    </location>
</feature>
<evidence type="ECO:0000256" key="7">
    <source>
        <dbReference type="ARBA" id="ARBA00035120"/>
    </source>
</evidence>
<evidence type="ECO:0000313" key="11">
    <source>
        <dbReference type="Proteomes" id="UP000002208"/>
    </source>
</evidence>
<feature type="transmembrane region" description="Helical" evidence="9">
    <location>
        <begin position="33"/>
        <end position="54"/>
    </location>
</feature>
<keyword evidence="6 9" id="KW-0407">Ion channel</keyword>
<evidence type="ECO:0000256" key="8">
    <source>
        <dbReference type="ARBA" id="ARBA00035585"/>
    </source>
</evidence>
<comment type="function">
    <text evidence="9">Fluoride-specific ion channel. Important for reducing fluoride concentration in the cell, thus reducing its toxicity.</text>
</comment>
<evidence type="ECO:0000256" key="9">
    <source>
        <dbReference type="HAMAP-Rule" id="MF_00454"/>
    </source>
</evidence>
<keyword evidence="9" id="KW-0406">Ion transport</keyword>
<keyword evidence="3 9" id="KW-0812">Transmembrane</keyword>
<dbReference type="GO" id="GO:0005886">
    <property type="term" value="C:plasma membrane"/>
    <property type="evidence" value="ECO:0007669"/>
    <property type="project" value="UniProtKB-SubCell"/>
</dbReference>
<gene>
    <name evidence="9 10" type="primary">crcB</name>
    <name evidence="9" type="synonym">fluC</name>
    <name evidence="10" type="ordered locus">Deide_22990</name>
</gene>
<keyword evidence="11" id="KW-1185">Reference proteome</keyword>
<dbReference type="Pfam" id="PF02537">
    <property type="entry name" value="CRCB"/>
    <property type="match status" value="1"/>
</dbReference>
<dbReference type="STRING" id="546414.Deide_22990"/>